<evidence type="ECO:0000313" key="3">
    <source>
        <dbReference type="Proteomes" id="UP001176940"/>
    </source>
</evidence>
<dbReference type="Proteomes" id="UP001176940">
    <property type="component" value="Unassembled WGS sequence"/>
</dbReference>
<feature type="compositionally biased region" description="Acidic residues" evidence="1">
    <location>
        <begin position="88"/>
        <end position="98"/>
    </location>
</feature>
<protein>
    <submittedName>
        <fullName evidence="2">Uncharacterized protein</fullName>
    </submittedName>
</protein>
<proteinExistence type="predicted"/>
<feature type="region of interest" description="Disordered" evidence="1">
    <location>
        <begin position="65"/>
        <end position="160"/>
    </location>
</feature>
<accession>A0ABN9M546</accession>
<evidence type="ECO:0000256" key="1">
    <source>
        <dbReference type="SAM" id="MobiDB-lite"/>
    </source>
</evidence>
<organism evidence="2 3">
    <name type="scientific">Ranitomeya imitator</name>
    <name type="common">mimic poison frog</name>
    <dbReference type="NCBI Taxonomy" id="111125"/>
    <lineage>
        <taxon>Eukaryota</taxon>
        <taxon>Metazoa</taxon>
        <taxon>Chordata</taxon>
        <taxon>Craniata</taxon>
        <taxon>Vertebrata</taxon>
        <taxon>Euteleostomi</taxon>
        <taxon>Amphibia</taxon>
        <taxon>Batrachia</taxon>
        <taxon>Anura</taxon>
        <taxon>Neobatrachia</taxon>
        <taxon>Hyloidea</taxon>
        <taxon>Dendrobatidae</taxon>
        <taxon>Dendrobatinae</taxon>
        <taxon>Ranitomeya</taxon>
    </lineage>
</organism>
<comment type="caution">
    <text evidence="2">The sequence shown here is derived from an EMBL/GenBank/DDBJ whole genome shotgun (WGS) entry which is preliminary data.</text>
</comment>
<name>A0ABN9M546_9NEOB</name>
<feature type="compositionally biased region" description="Basic and acidic residues" evidence="1">
    <location>
        <begin position="150"/>
        <end position="160"/>
    </location>
</feature>
<evidence type="ECO:0000313" key="2">
    <source>
        <dbReference type="EMBL" id="CAJ0959041.1"/>
    </source>
</evidence>
<gene>
    <name evidence="2" type="ORF">RIMI_LOCUS16677815</name>
</gene>
<sequence>MSMMPAIAPHRQSCSIDVNYWQERTDCSEPALDRRGRLLQIQVGLLLKSFARNMEDDADLELLTSLLEENEGAESGSDAHPDSLSETDAYDELFDGDESGSYHESDSSGDGQDIEGAQEDFTTLFGDVDDLDDNTPAPESEKQSPSSSQDRSKKELEGNV</sequence>
<keyword evidence="3" id="KW-1185">Reference proteome</keyword>
<dbReference type="EMBL" id="CAUEEQ010047065">
    <property type="protein sequence ID" value="CAJ0959041.1"/>
    <property type="molecule type" value="Genomic_DNA"/>
</dbReference>
<reference evidence="2" key="1">
    <citation type="submission" date="2023-07" db="EMBL/GenBank/DDBJ databases">
        <authorList>
            <person name="Stuckert A."/>
        </authorList>
    </citation>
    <scope>NUCLEOTIDE SEQUENCE</scope>
</reference>